<dbReference type="KEGG" id="cpi:Cpin_5964"/>
<dbReference type="AlphaFoldDB" id="A0A979GSX6"/>
<evidence type="ECO:0000256" key="1">
    <source>
        <dbReference type="ARBA" id="ARBA00023015"/>
    </source>
</evidence>
<dbReference type="Proteomes" id="UP000002215">
    <property type="component" value="Chromosome"/>
</dbReference>
<evidence type="ECO:0000313" key="5">
    <source>
        <dbReference type="EMBL" id="ACU63382.1"/>
    </source>
</evidence>
<keyword evidence="3" id="KW-0804">Transcription</keyword>
<name>A0A979GSX6_CHIPD</name>
<gene>
    <name evidence="5" type="ordered locus">Cpin_5964</name>
</gene>
<dbReference type="GO" id="GO:0043565">
    <property type="term" value="F:sequence-specific DNA binding"/>
    <property type="evidence" value="ECO:0007669"/>
    <property type="project" value="InterPro"/>
</dbReference>
<dbReference type="Gene3D" id="1.10.10.60">
    <property type="entry name" value="Homeodomain-like"/>
    <property type="match status" value="2"/>
</dbReference>
<dbReference type="SUPFAM" id="SSF46689">
    <property type="entry name" value="Homeodomain-like"/>
    <property type="match status" value="2"/>
</dbReference>
<dbReference type="InterPro" id="IPR018060">
    <property type="entry name" value="HTH_AraC"/>
</dbReference>
<organism evidence="5 6">
    <name type="scientific">Chitinophaga pinensis (strain ATCC 43595 / DSM 2588 / LMG 13176 / NBRC 15968 / NCIMB 11800 / UQM 2034)</name>
    <dbReference type="NCBI Taxonomy" id="485918"/>
    <lineage>
        <taxon>Bacteria</taxon>
        <taxon>Pseudomonadati</taxon>
        <taxon>Bacteroidota</taxon>
        <taxon>Chitinophagia</taxon>
        <taxon>Chitinophagales</taxon>
        <taxon>Chitinophagaceae</taxon>
        <taxon>Chitinophaga</taxon>
    </lineage>
</organism>
<dbReference type="GO" id="GO:0003700">
    <property type="term" value="F:DNA-binding transcription factor activity"/>
    <property type="evidence" value="ECO:0007669"/>
    <property type="project" value="InterPro"/>
</dbReference>
<dbReference type="InterPro" id="IPR009057">
    <property type="entry name" value="Homeodomain-like_sf"/>
</dbReference>
<dbReference type="Pfam" id="PF12833">
    <property type="entry name" value="HTH_18"/>
    <property type="match status" value="1"/>
</dbReference>
<accession>A0A979GSX6</accession>
<evidence type="ECO:0000313" key="6">
    <source>
        <dbReference type="Proteomes" id="UP000002215"/>
    </source>
</evidence>
<keyword evidence="1" id="KW-0805">Transcription regulation</keyword>
<feature type="domain" description="HTH araC/xylS-type" evidence="4">
    <location>
        <begin position="12"/>
        <end position="109"/>
    </location>
</feature>
<reference evidence="6" key="1">
    <citation type="submission" date="2009-08" db="EMBL/GenBank/DDBJ databases">
        <title>The complete genome of Chitinophaga pinensis DSM 2588.</title>
        <authorList>
            <consortium name="US DOE Joint Genome Institute (JGI-PGF)"/>
            <person name="Lucas S."/>
            <person name="Copeland A."/>
            <person name="Lapidus A."/>
            <person name="Glavina del Rio T."/>
            <person name="Dalin E."/>
            <person name="Tice H."/>
            <person name="Bruce D."/>
            <person name="Goodwin L."/>
            <person name="Pitluck S."/>
            <person name="Kyrpides N."/>
            <person name="Mavromatis K."/>
            <person name="Ivanova N."/>
            <person name="Mikhailova N."/>
            <person name="Sims D."/>
            <person name="Meinche L."/>
            <person name="Brettin T."/>
            <person name="Detter J.C."/>
            <person name="Han C."/>
            <person name="Larimer F."/>
            <person name="Land M."/>
            <person name="Hauser L."/>
            <person name="Markowitz V."/>
            <person name="Cheng J.-F."/>
            <person name="Hugenholtz P."/>
            <person name="Woyke T."/>
            <person name="Wu D."/>
            <person name="Spring S."/>
            <person name="Klenk H.-P."/>
            <person name="Eisen J.A."/>
        </authorList>
    </citation>
    <scope>NUCLEOTIDE SEQUENCE [LARGE SCALE GENOMIC DNA]</scope>
    <source>
        <strain evidence="6">ATCC 43595 / DSM 2588 / LMG 13176 / NBRC 15968 / NCIMB 11800 / UQM 2034</strain>
    </source>
</reference>
<dbReference type="InterPro" id="IPR020449">
    <property type="entry name" value="Tscrpt_reg_AraC-type_HTH"/>
</dbReference>
<dbReference type="OrthoDB" id="9816011at2"/>
<proteinExistence type="predicted"/>
<evidence type="ECO:0000259" key="4">
    <source>
        <dbReference type="PROSITE" id="PS01124"/>
    </source>
</evidence>
<dbReference type="PROSITE" id="PS00041">
    <property type="entry name" value="HTH_ARAC_FAMILY_1"/>
    <property type="match status" value="1"/>
</dbReference>
<sequence length="134" mass="15472">MAPGFYLYKRIVQAKLFIDNNSAEPIDLDQISDEAYFSKFHFIRLFKKMYGRTPHQYLIAVRLEKARQLLTRGMPVSDVCVSIGFESLSTFSGKFKQAFGMTPTAFIAYRAEQQQQPLKYIPGCFISNFEETTM</sequence>
<dbReference type="PANTHER" id="PTHR46796">
    <property type="entry name" value="HTH-TYPE TRANSCRIPTIONAL ACTIVATOR RHAS-RELATED"/>
    <property type="match status" value="1"/>
</dbReference>
<protein>
    <submittedName>
        <fullName evidence="5">Transcriptional regulator, AraC family</fullName>
    </submittedName>
</protein>
<evidence type="ECO:0000256" key="3">
    <source>
        <dbReference type="ARBA" id="ARBA00023163"/>
    </source>
</evidence>
<dbReference type="SMART" id="SM00342">
    <property type="entry name" value="HTH_ARAC"/>
    <property type="match status" value="1"/>
</dbReference>
<evidence type="ECO:0000256" key="2">
    <source>
        <dbReference type="ARBA" id="ARBA00023125"/>
    </source>
</evidence>
<dbReference type="PRINTS" id="PR00032">
    <property type="entry name" value="HTHARAC"/>
</dbReference>
<dbReference type="InterPro" id="IPR050204">
    <property type="entry name" value="AraC_XylS_family_regulators"/>
</dbReference>
<reference evidence="5 6" key="2">
    <citation type="journal article" date="2010" name="Stand. Genomic Sci.">
        <title>Complete genome sequence of Chitinophaga pinensis type strain (UQM 2034).</title>
        <authorList>
            <person name="Glavina Del Rio T."/>
            <person name="Abt B."/>
            <person name="Spring S."/>
            <person name="Lapidus A."/>
            <person name="Nolan M."/>
            <person name="Tice H."/>
            <person name="Copeland A."/>
            <person name="Cheng J.F."/>
            <person name="Chen F."/>
            <person name="Bruce D."/>
            <person name="Goodwin L."/>
            <person name="Pitluck S."/>
            <person name="Ivanova N."/>
            <person name="Mavromatis K."/>
            <person name="Mikhailova N."/>
            <person name="Pati A."/>
            <person name="Chen A."/>
            <person name="Palaniappan K."/>
            <person name="Land M."/>
            <person name="Hauser L."/>
            <person name="Chang Y.J."/>
            <person name="Jeffries C.D."/>
            <person name="Chain P."/>
            <person name="Saunders E."/>
            <person name="Detter J.C."/>
            <person name="Brettin T."/>
            <person name="Rohde M."/>
            <person name="Goker M."/>
            <person name="Bristow J."/>
            <person name="Eisen J.A."/>
            <person name="Markowitz V."/>
            <person name="Hugenholtz P."/>
            <person name="Kyrpides N.C."/>
            <person name="Klenk H.P."/>
            <person name="Lucas S."/>
        </authorList>
    </citation>
    <scope>NUCLEOTIDE SEQUENCE [LARGE SCALE GENOMIC DNA]</scope>
    <source>
        <strain evidence="6">ATCC 43595 / DSM 2588 / LMG 13176 / NBRC 15968 / NCIMB 11800 / UQM 2034</strain>
    </source>
</reference>
<dbReference type="InterPro" id="IPR018062">
    <property type="entry name" value="HTH_AraC-typ_CS"/>
</dbReference>
<dbReference type="EMBL" id="CP001699">
    <property type="protein sequence ID" value="ACU63382.1"/>
    <property type="molecule type" value="Genomic_DNA"/>
</dbReference>
<keyword evidence="2" id="KW-0238">DNA-binding</keyword>
<dbReference type="PROSITE" id="PS01124">
    <property type="entry name" value="HTH_ARAC_FAMILY_2"/>
    <property type="match status" value="1"/>
</dbReference>